<evidence type="ECO:0000313" key="13">
    <source>
        <dbReference type="EMBL" id="MDY3563138.1"/>
    </source>
</evidence>
<evidence type="ECO:0000256" key="1">
    <source>
        <dbReference type="ARBA" id="ARBA00000085"/>
    </source>
</evidence>
<gene>
    <name evidence="13" type="ORF">R5W23_004637</name>
</gene>
<evidence type="ECO:0000256" key="5">
    <source>
        <dbReference type="ARBA" id="ARBA00022741"/>
    </source>
</evidence>
<keyword evidence="10" id="KW-0812">Transmembrane</keyword>
<dbReference type="EMBL" id="JAXBLV010000233">
    <property type="protein sequence ID" value="MDY3563138.1"/>
    <property type="molecule type" value="Genomic_DNA"/>
</dbReference>
<dbReference type="InterPro" id="IPR005467">
    <property type="entry name" value="His_kinase_dom"/>
</dbReference>
<evidence type="ECO:0000256" key="2">
    <source>
        <dbReference type="ARBA" id="ARBA00012438"/>
    </source>
</evidence>
<dbReference type="PANTHER" id="PTHR43065:SF10">
    <property type="entry name" value="PEROXIDE STRESS-ACTIVATED HISTIDINE KINASE MAK3"/>
    <property type="match status" value="1"/>
</dbReference>
<keyword evidence="4" id="KW-0808">Transferase</keyword>
<feature type="chain" id="PRO_5047259288" description="histidine kinase" evidence="11">
    <location>
        <begin position="22"/>
        <end position="494"/>
    </location>
</feature>
<keyword evidence="6" id="KW-0418">Kinase</keyword>
<sequence>MGRARVVVVVLVFVVSLAALAASSGLALWQGTDELATRDQLRAAATELAAALPELPPDHPGAVLPEPDNRRLAAAARRALENYPGAEGGFYFTASDQFAGAVVGGTDPPPDPPAGAANGGGEKQDKKGDKKKDADKKLPPKKDAERGKGAVAARREPPPLETASIRQQCREAALAEAGWPPTVEVRDVGPSRVAVAAAGVGGERPARAAVWVMVRLTGPEQQKTRLGRLQLATGLSLGGVLLALTLAGWLVASLRAEARRRERLGEELRKSEHLAALGRLLAGVAHEVRNPLTAIRSTVQLWERLPAAARTPESLAAVVGSVDRINELVGRLLLFARAGHEARRPVDLNAVTAETLELVRARADALGVAIESDLAPGLPPVPGAAQAVGQVVLNLVTNALQAMHAGGRLTCRTRATGGRVELAVADTGPGVPPEAWDRAFEPFFTTRADGTGLGLALCREVARQHGGDVTLDPPGGTGATFRLTLPLTPSGEST</sequence>
<dbReference type="RefSeq" id="WP_261188938.1">
    <property type="nucleotide sequence ID" value="NZ_JAXBLV010000233.1"/>
</dbReference>
<evidence type="ECO:0000256" key="10">
    <source>
        <dbReference type="SAM" id="Phobius"/>
    </source>
</evidence>
<accession>A0ABU5F7N3</accession>
<dbReference type="SUPFAM" id="SSF47384">
    <property type="entry name" value="Homodimeric domain of signal transducing histidine kinase"/>
    <property type="match status" value="1"/>
</dbReference>
<dbReference type="InterPro" id="IPR036890">
    <property type="entry name" value="HATPase_C_sf"/>
</dbReference>
<dbReference type="CDD" id="cd00075">
    <property type="entry name" value="HATPase"/>
    <property type="match status" value="1"/>
</dbReference>
<keyword evidence="14" id="KW-1185">Reference proteome</keyword>
<dbReference type="InterPro" id="IPR036097">
    <property type="entry name" value="HisK_dim/P_sf"/>
</dbReference>
<keyword evidence="5" id="KW-0547">Nucleotide-binding</keyword>
<proteinExistence type="predicted"/>
<dbReference type="SMART" id="SM00387">
    <property type="entry name" value="HATPase_c"/>
    <property type="match status" value="1"/>
</dbReference>
<keyword evidence="10" id="KW-1133">Transmembrane helix</keyword>
<dbReference type="GO" id="GO:0005524">
    <property type="term" value="F:ATP binding"/>
    <property type="evidence" value="ECO:0007669"/>
    <property type="project" value="UniProtKB-KW"/>
</dbReference>
<dbReference type="SUPFAM" id="SSF55874">
    <property type="entry name" value="ATPase domain of HSP90 chaperone/DNA topoisomerase II/histidine kinase"/>
    <property type="match status" value="1"/>
</dbReference>
<evidence type="ECO:0000256" key="11">
    <source>
        <dbReference type="SAM" id="SignalP"/>
    </source>
</evidence>
<dbReference type="PROSITE" id="PS50109">
    <property type="entry name" value="HIS_KIN"/>
    <property type="match status" value="1"/>
</dbReference>
<evidence type="ECO:0000256" key="3">
    <source>
        <dbReference type="ARBA" id="ARBA00022553"/>
    </source>
</evidence>
<comment type="caution">
    <text evidence="13">The sequence shown here is derived from an EMBL/GenBank/DDBJ whole genome shotgun (WGS) entry which is preliminary data.</text>
</comment>
<feature type="region of interest" description="Disordered" evidence="9">
    <location>
        <begin position="101"/>
        <end position="166"/>
    </location>
</feature>
<name>A0ABU5F7N3_9BACT</name>
<reference evidence="14" key="1">
    <citation type="journal article" date="2023" name="Mar. Drugs">
        <title>Gemmata algarum, a Novel Planctomycete Isolated from an Algal Mat, Displays Antimicrobial Activity.</title>
        <authorList>
            <person name="Kumar G."/>
            <person name="Kallscheuer N."/>
            <person name="Kashif M."/>
            <person name="Ahamad S."/>
            <person name="Jagadeeshwari U."/>
            <person name="Pannikurungottu S."/>
            <person name="Haufschild T."/>
            <person name="Kabuu M."/>
            <person name="Sasikala C."/>
            <person name="Jogler C."/>
            <person name="Ramana C."/>
        </authorList>
    </citation>
    <scope>NUCLEOTIDE SEQUENCE [LARGE SCALE GENOMIC DNA]</scope>
    <source>
        <strain evidence="14">JC673</strain>
    </source>
</reference>
<feature type="transmembrane region" description="Helical" evidence="10">
    <location>
        <begin position="231"/>
        <end position="254"/>
    </location>
</feature>
<organism evidence="13 14">
    <name type="scientific">Gemmata algarum</name>
    <dbReference type="NCBI Taxonomy" id="2975278"/>
    <lineage>
        <taxon>Bacteria</taxon>
        <taxon>Pseudomonadati</taxon>
        <taxon>Planctomycetota</taxon>
        <taxon>Planctomycetia</taxon>
        <taxon>Gemmatales</taxon>
        <taxon>Gemmataceae</taxon>
        <taxon>Gemmata</taxon>
    </lineage>
</organism>
<dbReference type="Pfam" id="PF00512">
    <property type="entry name" value="HisKA"/>
    <property type="match status" value="1"/>
</dbReference>
<dbReference type="CDD" id="cd00082">
    <property type="entry name" value="HisKA"/>
    <property type="match status" value="1"/>
</dbReference>
<keyword evidence="8" id="KW-0902">Two-component regulatory system</keyword>
<evidence type="ECO:0000256" key="8">
    <source>
        <dbReference type="ARBA" id="ARBA00023012"/>
    </source>
</evidence>
<feature type="signal peptide" evidence="11">
    <location>
        <begin position="1"/>
        <end position="21"/>
    </location>
</feature>
<keyword evidence="3" id="KW-0597">Phosphoprotein</keyword>
<evidence type="ECO:0000256" key="6">
    <source>
        <dbReference type="ARBA" id="ARBA00022777"/>
    </source>
</evidence>
<dbReference type="PRINTS" id="PR00344">
    <property type="entry name" value="BCTRLSENSOR"/>
</dbReference>
<dbReference type="Pfam" id="PF02518">
    <property type="entry name" value="HATPase_c"/>
    <property type="match status" value="1"/>
</dbReference>
<dbReference type="Gene3D" id="3.30.565.10">
    <property type="entry name" value="Histidine kinase-like ATPase, C-terminal domain"/>
    <property type="match status" value="1"/>
</dbReference>
<feature type="compositionally biased region" description="Basic and acidic residues" evidence="9">
    <location>
        <begin position="122"/>
        <end position="158"/>
    </location>
</feature>
<evidence type="ECO:0000313" key="14">
    <source>
        <dbReference type="Proteomes" id="UP001272242"/>
    </source>
</evidence>
<dbReference type="InterPro" id="IPR003661">
    <property type="entry name" value="HisK_dim/P_dom"/>
</dbReference>
<keyword evidence="10" id="KW-0472">Membrane</keyword>
<keyword evidence="11" id="KW-0732">Signal</keyword>
<dbReference type="Proteomes" id="UP001272242">
    <property type="component" value="Unassembled WGS sequence"/>
</dbReference>
<evidence type="ECO:0000256" key="9">
    <source>
        <dbReference type="SAM" id="MobiDB-lite"/>
    </source>
</evidence>
<dbReference type="SMART" id="SM00388">
    <property type="entry name" value="HisKA"/>
    <property type="match status" value="1"/>
</dbReference>
<evidence type="ECO:0000259" key="12">
    <source>
        <dbReference type="PROSITE" id="PS50109"/>
    </source>
</evidence>
<evidence type="ECO:0000256" key="4">
    <source>
        <dbReference type="ARBA" id="ARBA00022679"/>
    </source>
</evidence>
<dbReference type="EC" id="2.7.13.3" evidence="2"/>
<dbReference type="InterPro" id="IPR003594">
    <property type="entry name" value="HATPase_dom"/>
</dbReference>
<keyword evidence="7 13" id="KW-0067">ATP-binding</keyword>
<evidence type="ECO:0000256" key="7">
    <source>
        <dbReference type="ARBA" id="ARBA00022840"/>
    </source>
</evidence>
<dbReference type="InterPro" id="IPR004358">
    <property type="entry name" value="Sig_transdc_His_kin-like_C"/>
</dbReference>
<feature type="domain" description="Histidine kinase" evidence="12">
    <location>
        <begin position="283"/>
        <end position="489"/>
    </location>
</feature>
<dbReference type="Gene3D" id="1.10.287.130">
    <property type="match status" value="1"/>
</dbReference>
<protein>
    <recommendedName>
        <fullName evidence="2">histidine kinase</fullName>
        <ecNumber evidence="2">2.7.13.3</ecNumber>
    </recommendedName>
</protein>
<comment type="catalytic activity">
    <reaction evidence="1">
        <text>ATP + protein L-histidine = ADP + protein N-phospho-L-histidine.</text>
        <dbReference type="EC" id="2.7.13.3"/>
    </reaction>
</comment>
<dbReference type="PANTHER" id="PTHR43065">
    <property type="entry name" value="SENSOR HISTIDINE KINASE"/>
    <property type="match status" value="1"/>
</dbReference>